<dbReference type="NCBIfam" id="TIGR02870">
    <property type="entry name" value="spore_II_D"/>
    <property type="match status" value="1"/>
</dbReference>
<protein>
    <submittedName>
        <fullName evidence="3">Stage II sporulation protein D</fullName>
    </submittedName>
</protein>
<dbReference type="InterPro" id="IPR013693">
    <property type="entry name" value="SpoIID/LytB_N"/>
</dbReference>
<dbReference type="PANTHER" id="PTHR30032">
    <property type="entry name" value="N-ACETYLMURAMOYL-L-ALANINE AMIDASE-RELATED"/>
    <property type="match status" value="1"/>
</dbReference>
<dbReference type="GO" id="GO:0030435">
    <property type="term" value="P:sporulation resulting in formation of a cellular spore"/>
    <property type="evidence" value="ECO:0007669"/>
    <property type="project" value="InterPro"/>
</dbReference>
<organism evidence="3 4">
    <name type="scientific">Metabacillus lacus</name>
    <dbReference type="NCBI Taxonomy" id="1983721"/>
    <lineage>
        <taxon>Bacteria</taxon>
        <taxon>Bacillati</taxon>
        <taxon>Bacillota</taxon>
        <taxon>Bacilli</taxon>
        <taxon>Bacillales</taxon>
        <taxon>Bacillaceae</taxon>
        <taxon>Metabacillus</taxon>
    </lineage>
</organism>
<dbReference type="EMBL" id="WKKI01000063">
    <property type="protein sequence ID" value="MRX74133.1"/>
    <property type="molecule type" value="Genomic_DNA"/>
</dbReference>
<accession>A0A7X2J284</accession>
<evidence type="ECO:0000313" key="3">
    <source>
        <dbReference type="EMBL" id="MRX74133.1"/>
    </source>
</evidence>
<dbReference type="Pfam" id="PF08486">
    <property type="entry name" value="SpoIID"/>
    <property type="match status" value="1"/>
</dbReference>
<keyword evidence="1" id="KW-0812">Transmembrane</keyword>
<dbReference type="InterPro" id="IPR051922">
    <property type="entry name" value="Bact_Sporulation_Assoc"/>
</dbReference>
<dbReference type="AlphaFoldDB" id="A0A7X2J284"/>
<evidence type="ECO:0000256" key="1">
    <source>
        <dbReference type="SAM" id="Phobius"/>
    </source>
</evidence>
<keyword evidence="1" id="KW-0472">Membrane</keyword>
<sequence>MNSLKPAIAVFAGLFIIILMIPTLMVAPFMDRAKGELGEDLRQTEEAEEAAAPVTAEPDIAVAVYRANQKKVENVPLQEYLIGVVSSEMSPDFEQEALKAQALAARTYIVKMLMSDKSPSTPEGSVVTDTISHQVYKSQEELKRIWGHNYEHNLAKVRSAVEATAGQILTFENQPINAQFFSTSNGYTENSEDYWANPFPYLKSVESPWDEKSPKFFDQKVVSIAEFEQKLGVKIGNAEEVGRVLERTPGKKVGVVEIGGKKLTGREVREKLDLRSTDFTWNLKGNSVVISTKGYGHGVGMSQYGANFMAQEGKNYGEIVTHYYQGTQVAAADPFLAKYMAKN</sequence>
<evidence type="ECO:0000313" key="4">
    <source>
        <dbReference type="Proteomes" id="UP000448867"/>
    </source>
</evidence>
<feature type="transmembrane region" description="Helical" evidence="1">
    <location>
        <begin position="6"/>
        <end position="27"/>
    </location>
</feature>
<comment type="caution">
    <text evidence="3">The sequence shown here is derived from an EMBL/GenBank/DDBJ whole genome shotgun (WGS) entry which is preliminary data.</text>
</comment>
<keyword evidence="1" id="KW-1133">Transmembrane helix</keyword>
<dbReference type="PANTHER" id="PTHR30032:SF4">
    <property type="entry name" value="AMIDASE ENHANCER"/>
    <property type="match status" value="1"/>
</dbReference>
<dbReference type="OrthoDB" id="9794671at2"/>
<reference evidence="3 4" key="1">
    <citation type="submission" date="2019-11" db="EMBL/GenBank/DDBJ databases">
        <title>Bacillus lacus genome.</title>
        <authorList>
            <person name="Allen C.J."/>
            <person name="Newman J.D."/>
        </authorList>
    </citation>
    <scope>NUCLEOTIDE SEQUENCE [LARGE SCALE GENOMIC DNA]</scope>
    <source>
        <strain evidence="3 4">KCTC 33946</strain>
    </source>
</reference>
<gene>
    <name evidence="3" type="primary">spoIID</name>
    <name evidence="3" type="ORF">GJU40_18590</name>
</gene>
<dbReference type="RefSeq" id="WP_154309588.1">
    <property type="nucleotide sequence ID" value="NZ_WKKI01000063.1"/>
</dbReference>
<dbReference type="InterPro" id="IPR013486">
    <property type="entry name" value="SpoIID/LytB"/>
</dbReference>
<keyword evidence="4" id="KW-1185">Reference proteome</keyword>
<proteinExistence type="predicted"/>
<dbReference type="Proteomes" id="UP000448867">
    <property type="component" value="Unassembled WGS sequence"/>
</dbReference>
<dbReference type="NCBIfam" id="TIGR02669">
    <property type="entry name" value="SpoIID_LytB"/>
    <property type="match status" value="1"/>
</dbReference>
<evidence type="ECO:0000259" key="2">
    <source>
        <dbReference type="Pfam" id="PF08486"/>
    </source>
</evidence>
<dbReference type="GO" id="GO:0030288">
    <property type="term" value="C:outer membrane-bounded periplasmic space"/>
    <property type="evidence" value="ECO:0007669"/>
    <property type="project" value="TreeGrafter"/>
</dbReference>
<feature type="domain" description="Sporulation stage II protein D amidase enhancer LytB N-terminal" evidence="2">
    <location>
        <begin position="66"/>
        <end position="171"/>
    </location>
</feature>
<dbReference type="InterPro" id="IPR014225">
    <property type="entry name" value="Spore_II_D_firmicutes"/>
</dbReference>
<name>A0A7X2J284_9BACI</name>